<comment type="caution">
    <text evidence="2">The sequence shown here is derived from an EMBL/GenBank/DDBJ whole genome shotgun (WGS) entry which is preliminary data.</text>
</comment>
<reference evidence="2 3" key="1">
    <citation type="submission" date="2024-04" db="EMBL/GenBank/DDBJ databases">
        <authorList>
            <person name="Rising A."/>
            <person name="Reimegard J."/>
            <person name="Sonavane S."/>
            <person name="Akerstrom W."/>
            <person name="Nylinder S."/>
            <person name="Hedman E."/>
            <person name="Kallberg Y."/>
        </authorList>
    </citation>
    <scope>NUCLEOTIDE SEQUENCE [LARGE SCALE GENOMIC DNA]</scope>
</reference>
<feature type="region of interest" description="Disordered" evidence="1">
    <location>
        <begin position="195"/>
        <end position="219"/>
    </location>
</feature>
<sequence>MPKESEAFNKNEKNSAEMIVYPQSTQVEEVLISDEELIECDAQSYESKLNEKLKDLNLYEDGMTIQQKEELLAVVVASWETAEKEKTRRQFYRHYMNASEAFCNDEIEFSFQEPSELSNDASLLPSVSSCLDVTLSVDTSNVSCYSGDCGINATKTSDDFAMQSSVNEMVSDSSVEACGNESVCGKSYELESFSSREVKSKGRSPRRGRPRRGRGNAKQSVGVACVVNPNTNEKRNNEIAELTNKQSEKQGLEKTLSSWKPCLSPKDTPLTCSKRPWLDEADVPSTYSEQENSKKILNLVKEFDFARRESNQLWGSNLTLDKPYHLSRRIYFSKRSNKPDKYDITVGVQEKKPNDPTDAAGDSVVTKSEPFSRTSGGAFRYVKSHHDRPHPTQSNFEGMTTRSGTRYGFNSSDTSQKSGQAANKLDHSKDSEDATFSKEAGSSQFSDFPSHLFNEVEVILDEKLPHFNHLKSGLSGDAVSFVSDAFNKTNGLDKYPESSRISSSKAKSHAIGAQFQQLNHVDKSSYVGSDSSDSSSVIDVETIGDDEVQEFILKRKMLQEFQSIDKEPSAKQNKRNSEIGNVLSFLFIFFNL</sequence>
<dbReference type="Proteomes" id="UP001497382">
    <property type="component" value="Unassembled WGS sequence"/>
</dbReference>
<feature type="compositionally biased region" description="Polar residues" evidence="1">
    <location>
        <begin position="365"/>
        <end position="375"/>
    </location>
</feature>
<feature type="compositionally biased region" description="Basic residues" evidence="1">
    <location>
        <begin position="201"/>
        <end position="215"/>
    </location>
</feature>
<feature type="compositionally biased region" description="Polar residues" evidence="1">
    <location>
        <begin position="391"/>
        <end position="421"/>
    </location>
</feature>
<evidence type="ECO:0000256" key="1">
    <source>
        <dbReference type="SAM" id="MobiDB-lite"/>
    </source>
</evidence>
<organism evidence="2 3">
    <name type="scientific">Larinioides sclopetarius</name>
    <dbReference type="NCBI Taxonomy" id="280406"/>
    <lineage>
        <taxon>Eukaryota</taxon>
        <taxon>Metazoa</taxon>
        <taxon>Ecdysozoa</taxon>
        <taxon>Arthropoda</taxon>
        <taxon>Chelicerata</taxon>
        <taxon>Arachnida</taxon>
        <taxon>Araneae</taxon>
        <taxon>Araneomorphae</taxon>
        <taxon>Entelegynae</taxon>
        <taxon>Araneoidea</taxon>
        <taxon>Araneidae</taxon>
        <taxon>Larinioides</taxon>
    </lineage>
</organism>
<evidence type="ECO:0000313" key="3">
    <source>
        <dbReference type="Proteomes" id="UP001497382"/>
    </source>
</evidence>
<keyword evidence="3" id="KW-1185">Reference proteome</keyword>
<dbReference type="EMBL" id="CAXIEN010000127">
    <property type="protein sequence ID" value="CAL1280085.1"/>
    <property type="molecule type" value="Genomic_DNA"/>
</dbReference>
<protein>
    <submittedName>
        <fullName evidence="2">Uncharacterized protein</fullName>
    </submittedName>
</protein>
<accession>A0AAV2A7V3</accession>
<feature type="region of interest" description="Disordered" evidence="1">
    <location>
        <begin position="348"/>
        <end position="444"/>
    </location>
</feature>
<gene>
    <name evidence="2" type="ORF">LARSCL_LOCUS10758</name>
</gene>
<feature type="compositionally biased region" description="Basic and acidic residues" evidence="1">
    <location>
        <begin position="424"/>
        <end position="436"/>
    </location>
</feature>
<name>A0AAV2A7V3_9ARAC</name>
<evidence type="ECO:0000313" key="2">
    <source>
        <dbReference type="EMBL" id="CAL1280085.1"/>
    </source>
</evidence>
<proteinExistence type="predicted"/>
<dbReference type="AlphaFoldDB" id="A0AAV2A7V3"/>